<evidence type="ECO:0000256" key="2">
    <source>
        <dbReference type="ARBA" id="ARBA00022448"/>
    </source>
</evidence>
<dbReference type="PANTHER" id="PTHR32552:SF68">
    <property type="entry name" value="FERRICHROME OUTER MEMBRANE TRANSPORTER_PHAGE RECEPTOR"/>
    <property type="match status" value="1"/>
</dbReference>
<dbReference type="InterPro" id="IPR000531">
    <property type="entry name" value="Beta-barrel_TonB"/>
</dbReference>
<evidence type="ECO:0000313" key="18">
    <source>
        <dbReference type="Proteomes" id="UP000815846"/>
    </source>
</evidence>
<evidence type="ECO:0000256" key="14">
    <source>
        <dbReference type="SAM" id="SignalP"/>
    </source>
</evidence>
<evidence type="ECO:0000313" key="17">
    <source>
        <dbReference type="EMBL" id="TYK66654.1"/>
    </source>
</evidence>
<accession>A0ABY3N000</accession>
<name>A0ABY3N000_9GAMM</name>
<dbReference type="Pfam" id="PF07715">
    <property type="entry name" value="Plug"/>
    <property type="match status" value="1"/>
</dbReference>
<dbReference type="InterPro" id="IPR037066">
    <property type="entry name" value="Plug_dom_sf"/>
</dbReference>
<keyword evidence="5 12" id="KW-0812">Transmembrane</keyword>
<comment type="subcellular location">
    <subcellularLocation>
        <location evidence="1 12">Cell outer membrane</location>
        <topology evidence="1 12">Multi-pass membrane protein</topology>
    </subcellularLocation>
</comment>
<feature type="signal peptide" evidence="14">
    <location>
        <begin position="1"/>
        <end position="27"/>
    </location>
</feature>
<feature type="domain" description="TonB-dependent receptor-like beta-barrel" evidence="15">
    <location>
        <begin position="324"/>
        <end position="778"/>
    </location>
</feature>
<organism evidence="17 18">
    <name type="scientific">Colwellia echini</name>
    <dbReference type="NCBI Taxonomy" id="1982103"/>
    <lineage>
        <taxon>Bacteria</taxon>
        <taxon>Pseudomonadati</taxon>
        <taxon>Pseudomonadota</taxon>
        <taxon>Gammaproteobacteria</taxon>
        <taxon>Alteromonadales</taxon>
        <taxon>Colwelliaceae</taxon>
        <taxon>Colwellia</taxon>
    </lineage>
</organism>
<comment type="similarity">
    <text evidence="12 13">Belongs to the TonB-dependent receptor family.</text>
</comment>
<keyword evidence="6 14" id="KW-0732">Signal</keyword>
<dbReference type="InterPro" id="IPR036942">
    <property type="entry name" value="Beta-barrel_TonB_sf"/>
</dbReference>
<evidence type="ECO:0000259" key="15">
    <source>
        <dbReference type="Pfam" id="PF00593"/>
    </source>
</evidence>
<dbReference type="Proteomes" id="UP000815846">
    <property type="component" value="Unassembled WGS sequence"/>
</dbReference>
<evidence type="ECO:0000256" key="3">
    <source>
        <dbReference type="ARBA" id="ARBA00022452"/>
    </source>
</evidence>
<dbReference type="SUPFAM" id="SSF56935">
    <property type="entry name" value="Porins"/>
    <property type="match status" value="1"/>
</dbReference>
<dbReference type="Gene3D" id="2.170.130.10">
    <property type="entry name" value="TonB-dependent receptor, plug domain"/>
    <property type="match status" value="1"/>
</dbReference>
<comment type="caution">
    <text evidence="17">The sequence shown here is derived from an EMBL/GenBank/DDBJ whole genome shotgun (WGS) entry which is preliminary data.</text>
</comment>
<evidence type="ECO:0000256" key="5">
    <source>
        <dbReference type="ARBA" id="ARBA00022692"/>
    </source>
</evidence>
<evidence type="ECO:0000256" key="9">
    <source>
        <dbReference type="ARBA" id="ARBA00023077"/>
    </source>
</evidence>
<sequence length="813" mass="89296">MFQSFKRNKLALLITINIAAVSQLAIAEETKESTPNEDIVELETYTSEGQIADTMGLMPTEAVESVFGFGKTVLETPRGVTTVTSDMMENYNITNIDDLVLVSPGAFTQSFFGVAGSLDVRGTPGEVYFRGIRRINNPGNYPTPIGASSRIDIVRGPASPIYGPSKIGGYLNFEPKSARADTGQYLEEPTGKISLTRGSWEKNILTAEVGGPGKIGDKDLGYYFYAETENSGSYYENSATDQNIIQASFNVDLSPDTRIEFGGMYHEFDGNQVAGWNRLTQELIDNGTYVTGSPTSVDLNHDGLNSADEYSIWQGTFNPNSNNFFVPPSSATDASLDPEWALNNVGTAKLEHNQVLVADSDYLTNTVSTLYFDVMHQIADGFTLTNKMFYEDLDNANANAYGFSQFADTYAFEDQLVLAYAATHTDWLSANYQVSPSIRYTNFKHGDDYDFEYFDRRDLTGPSTALDRKLLSIESDEDYSSYTTGNFTDYGLAFLADFNMFTDLNILLGVRYDYLDMTSIEHNNKLFGATGNEAPTEASDSDSAISWTASASYNLPGNIVPYITASKQTTIIMGQGSEIPVDLVQSGNALADSTLAEVGVKASLVDNTLFLTLDYFDQERTNYSAQDQVSNNTTRSKGWEFEMRYLVTEQLTLTGNYTNLKVTNLTALETGTQFGFMGAEDLTGITDPSLFYAYVMQGLTLVNDEAEATKAGIPENMFSLTGAYDFQNGLSAMVSVIHADSTFSSFSQGVELPAYTVLNAGITYATGDWVLRVQGKNLTNEKYYRANFPDLFGSTVVLPELPANWVASASYQF</sequence>
<keyword evidence="18" id="KW-1185">Reference proteome</keyword>
<keyword evidence="10 12" id="KW-0472">Membrane</keyword>
<evidence type="ECO:0000256" key="8">
    <source>
        <dbReference type="ARBA" id="ARBA00023065"/>
    </source>
</evidence>
<keyword evidence="17" id="KW-0675">Receptor</keyword>
<dbReference type="PROSITE" id="PS52016">
    <property type="entry name" value="TONB_DEPENDENT_REC_3"/>
    <property type="match status" value="1"/>
</dbReference>
<proteinExistence type="inferred from homology"/>
<keyword evidence="11 12" id="KW-0998">Cell outer membrane</keyword>
<dbReference type="InterPro" id="IPR039426">
    <property type="entry name" value="TonB-dep_rcpt-like"/>
</dbReference>
<evidence type="ECO:0000256" key="13">
    <source>
        <dbReference type="RuleBase" id="RU003357"/>
    </source>
</evidence>
<evidence type="ECO:0000256" key="1">
    <source>
        <dbReference type="ARBA" id="ARBA00004571"/>
    </source>
</evidence>
<keyword evidence="7" id="KW-0408">Iron</keyword>
<feature type="domain" description="TonB-dependent receptor plug" evidence="16">
    <location>
        <begin position="73"/>
        <end position="169"/>
    </location>
</feature>
<keyword evidence="2 12" id="KW-0813">Transport</keyword>
<evidence type="ECO:0000256" key="4">
    <source>
        <dbReference type="ARBA" id="ARBA00022496"/>
    </source>
</evidence>
<dbReference type="PANTHER" id="PTHR32552">
    <property type="entry name" value="FERRICHROME IRON RECEPTOR-RELATED"/>
    <property type="match status" value="1"/>
</dbReference>
<keyword evidence="3 12" id="KW-1134">Transmembrane beta strand</keyword>
<evidence type="ECO:0000256" key="11">
    <source>
        <dbReference type="ARBA" id="ARBA00023237"/>
    </source>
</evidence>
<protein>
    <submittedName>
        <fullName evidence="17">TonB-dependent receptor</fullName>
    </submittedName>
</protein>
<reference evidence="17 18" key="1">
    <citation type="submission" date="2019-08" db="EMBL/GenBank/DDBJ databases">
        <title>Microbe sample from Colwellia echini.</title>
        <authorList>
            <person name="Christiansen L."/>
            <person name="Pathiraja D."/>
            <person name="Schultz-Johansen M."/>
            <person name="Choi I.-G."/>
            <person name="Stougaard P."/>
        </authorList>
    </citation>
    <scope>NUCLEOTIDE SEQUENCE [LARGE SCALE GENOMIC DNA]</scope>
    <source>
        <strain evidence="17 18">A3</strain>
    </source>
</reference>
<dbReference type="EMBL" id="PJAI02000003">
    <property type="protein sequence ID" value="TYK66654.1"/>
    <property type="molecule type" value="Genomic_DNA"/>
</dbReference>
<evidence type="ECO:0000256" key="12">
    <source>
        <dbReference type="PROSITE-ProRule" id="PRU01360"/>
    </source>
</evidence>
<evidence type="ECO:0000256" key="7">
    <source>
        <dbReference type="ARBA" id="ARBA00023004"/>
    </source>
</evidence>
<dbReference type="InterPro" id="IPR012910">
    <property type="entry name" value="Plug_dom"/>
</dbReference>
<dbReference type="Pfam" id="PF00593">
    <property type="entry name" value="TonB_dep_Rec_b-barrel"/>
    <property type="match status" value="1"/>
</dbReference>
<dbReference type="RefSeq" id="WP_101344736.1">
    <property type="nucleotide sequence ID" value="NZ_PJAI02000003.1"/>
</dbReference>
<evidence type="ECO:0000256" key="10">
    <source>
        <dbReference type="ARBA" id="ARBA00023136"/>
    </source>
</evidence>
<dbReference type="Gene3D" id="2.40.170.20">
    <property type="entry name" value="TonB-dependent receptor, beta-barrel domain"/>
    <property type="match status" value="1"/>
</dbReference>
<keyword evidence="8" id="KW-0406">Ion transport</keyword>
<feature type="chain" id="PRO_5046014233" evidence="14">
    <location>
        <begin position="28"/>
        <end position="813"/>
    </location>
</feature>
<gene>
    <name evidence="17" type="ORF">CWS31_004790</name>
</gene>
<evidence type="ECO:0000259" key="16">
    <source>
        <dbReference type="Pfam" id="PF07715"/>
    </source>
</evidence>
<keyword evidence="9 13" id="KW-0798">TonB box</keyword>
<evidence type="ECO:0000256" key="6">
    <source>
        <dbReference type="ARBA" id="ARBA00022729"/>
    </source>
</evidence>
<keyword evidence="4" id="KW-0410">Iron transport</keyword>